<evidence type="ECO:0000259" key="8">
    <source>
        <dbReference type="Pfam" id="PF04039"/>
    </source>
</evidence>
<keyword evidence="10" id="KW-1185">Reference proteome</keyword>
<feature type="transmembrane region" description="Helical" evidence="7">
    <location>
        <begin position="69"/>
        <end position="98"/>
    </location>
</feature>
<evidence type="ECO:0000256" key="6">
    <source>
        <dbReference type="ARBA" id="ARBA00023136"/>
    </source>
</evidence>
<dbReference type="RefSeq" id="WP_259054525.1">
    <property type="nucleotide sequence ID" value="NZ_JANUCT010000005.1"/>
</dbReference>
<keyword evidence="3" id="KW-1003">Cell membrane</keyword>
<sequence>MMGSLILRTAARFLLPLLLLFSLFMLLRGHDEPGGGFIAGLIAAVAFALYLFAFDAARTRQLLGVDPRLLLGLGLLAATVSGLPSILLGEAFFTAIWWPIDVPGFGEVKLSTPLLFDIGVYLLVLGAIMTIVLALDEAEEE</sequence>
<keyword evidence="4 7" id="KW-0812">Transmembrane</keyword>
<comment type="caution">
    <text evidence="9">The sequence shown here is derived from an EMBL/GenBank/DDBJ whole genome shotgun (WGS) entry which is preliminary data.</text>
</comment>
<evidence type="ECO:0000256" key="4">
    <source>
        <dbReference type="ARBA" id="ARBA00022692"/>
    </source>
</evidence>
<evidence type="ECO:0000313" key="10">
    <source>
        <dbReference type="Proteomes" id="UP001204445"/>
    </source>
</evidence>
<protein>
    <submittedName>
        <fullName evidence="9">Multicomponent Na+:H+ antiporter subunit B</fullName>
    </submittedName>
</protein>
<evidence type="ECO:0000256" key="2">
    <source>
        <dbReference type="ARBA" id="ARBA00009425"/>
    </source>
</evidence>
<evidence type="ECO:0000256" key="7">
    <source>
        <dbReference type="SAM" id="Phobius"/>
    </source>
</evidence>
<comment type="subcellular location">
    <subcellularLocation>
        <location evidence="1">Cell membrane</location>
        <topology evidence="1">Multi-pass membrane protein</topology>
    </subcellularLocation>
</comment>
<dbReference type="Proteomes" id="UP001204445">
    <property type="component" value="Unassembled WGS sequence"/>
</dbReference>
<dbReference type="PANTHER" id="PTHR33932:SF4">
    <property type="entry name" value="NA(+)_H(+) ANTIPORTER SUBUNIT B"/>
    <property type="match status" value="1"/>
</dbReference>
<evidence type="ECO:0000256" key="1">
    <source>
        <dbReference type="ARBA" id="ARBA00004651"/>
    </source>
</evidence>
<dbReference type="InterPro" id="IPR007182">
    <property type="entry name" value="MnhB"/>
</dbReference>
<proteinExistence type="inferred from homology"/>
<feature type="transmembrane region" description="Helical" evidence="7">
    <location>
        <begin position="39"/>
        <end position="57"/>
    </location>
</feature>
<feature type="transmembrane region" description="Helical" evidence="7">
    <location>
        <begin position="118"/>
        <end position="135"/>
    </location>
</feature>
<evidence type="ECO:0000256" key="5">
    <source>
        <dbReference type="ARBA" id="ARBA00022989"/>
    </source>
</evidence>
<dbReference type="AlphaFoldDB" id="A0AAE3L1B0"/>
<feature type="domain" description="Na+/H+ antiporter MnhB subunit-related protein" evidence="8">
    <location>
        <begin position="6"/>
        <end position="130"/>
    </location>
</feature>
<evidence type="ECO:0000313" key="9">
    <source>
        <dbReference type="EMBL" id="MCS3902921.1"/>
    </source>
</evidence>
<name>A0AAE3L1B0_9GAMM</name>
<dbReference type="NCBIfam" id="NF009163">
    <property type="entry name" value="PRK12509.1"/>
    <property type="match status" value="1"/>
</dbReference>
<gene>
    <name evidence="9" type="ORF">J2T55_000929</name>
</gene>
<keyword evidence="5 7" id="KW-1133">Transmembrane helix</keyword>
<dbReference type="EMBL" id="JANUCT010000005">
    <property type="protein sequence ID" value="MCS3902921.1"/>
    <property type="molecule type" value="Genomic_DNA"/>
</dbReference>
<accession>A0AAE3L1B0</accession>
<reference evidence="9" key="1">
    <citation type="submission" date="2022-08" db="EMBL/GenBank/DDBJ databases">
        <title>Genomic Encyclopedia of Type Strains, Phase III (KMG-III): the genomes of soil and plant-associated and newly described type strains.</title>
        <authorList>
            <person name="Whitman W."/>
        </authorList>
    </citation>
    <scope>NUCLEOTIDE SEQUENCE</scope>
    <source>
        <strain evidence="9">HMT 1</strain>
    </source>
</reference>
<keyword evidence="6 7" id="KW-0472">Membrane</keyword>
<comment type="similarity">
    <text evidence="2">Belongs to the CPA3 antiporters (TC 2.A.63) subunit B family.</text>
</comment>
<dbReference type="GO" id="GO:0005886">
    <property type="term" value="C:plasma membrane"/>
    <property type="evidence" value="ECO:0007669"/>
    <property type="project" value="UniProtKB-SubCell"/>
</dbReference>
<dbReference type="PANTHER" id="PTHR33932">
    <property type="entry name" value="NA(+)/H(+) ANTIPORTER SUBUNIT B"/>
    <property type="match status" value="1"/>
</dbReference>
<organism evidence="9 10">
    <name type="scientific">Methylohalomonas lacus</name>
    <dbReference type="NCBI Taxonomy" id="398773"/>
    <lineage>
        <taxon>Bacteria</taxon>
        <taxon>Pseudomonadati</taxon>
        <taxon>Pseudomonadota</taxon>
        <taxon>Gammaproteobacteria</taxon>
        <taxon>Methylohalomonadales</taxon>
        <taxon>Methylohalomonadaceae</taxon>
        <taxon>Methylohalomonas</taxon>
    </lineage>
</organism>
<dbReference type="Pfam" id="PF04039">
    <property type="entry name" value="MnhB"/>
    <property type="match status" value="1"/>
</dbReference>
<dbReference type="InterPro" id="IPR050622">
    <property type="entry name" value="CPA3_antiporter_subunitB"/>
</dbReference>
<evidence type="ECO:0000256" key="3">
    <source>
        <dbReference type="ARBA" id="ARBA00022475"/>
    </source>
</evidence>